<dbReference type="KEGG" id="cwo:Cwoe_3817"/>
<dbReference type="InterPro" id="IPR003593">
    <property type="entry name" value="AAA+_ATPase"/>
</dbReference>
<dbReference type="OrthoDB" id="8773773at2"/>
<dbReference type="RefSeq" id="WP_012935285.1">
    <property type="nucleotide sequence ID" value="NC_013739.1"/>
</dbReference>
<evidence type="ECO:0000256" key="5">
    <source>
        <dbReference type="ARBA" id="ARBA00022967"/>
    </source>
</evidence>
<reference evidence="9" key="2">
    <citation type="submission" date="2010-01" db="EMBL/GenBank/DDBJ databases">
        <title>The complete genome of Conexibacter woesei DSM 14684.</title>
        <authorList>
            <consortium name="US DOE Joint Genome Institute (JGI-PGF)"/>
            <person name="Lucas S."/>
            <person name="Copeland A."/>
            <person name="Lapidus A."/>
            <person name="Glavina del Rio T."/>
            <person name="Dalin E."/>
            <person name="Tice H."/>
            <person name="Bruce D."/>
            <person name="Goodwin L."/>
            <person name="Pitluck S."/>
            <person name="Kyrpides N."/>
            <person name="Mavromatis K."/>
            <person name="Ivanova N."/>
            <person name="Mikhailova N."/>
            <person name="Chertkov O."/>
            <person name="Brettin T."/>
            <person name="Detter J.C."/>
            <person name="Han C."/>
            <person name="Larimer F."/>
            <person name="Land M."/>
            <person name="Hauser L."/>
            <person name="Markowitz V."/>
            <person name="Cheng J.-F."/>
            <person name="Hugenholtz P."/>
            <person name="Woyke T."/>
            <person name="Wu D."/>
            <person name="Pukall R."/>
            <person name="Steenblock K."/>
            <person name="Schneider S."/>
            <person name="Klenk H.-P."/>
            <person name="Eisen J.A."/>
        </authorList>
    </citation>
    <scope>NUCLEOTIDE SEQUENCE [LARGE SCALE GENOMIC DNA]</scope>
    <source>
        <strain evidence="9">DSM 14684 / CIP 108061 / JCM 11494 / NBRC 100937 / ID131577</strain>
    </source>
</reference>
<proteinExistence type="predicted"/>
<dbReference type="SMART" id="SM00382">
    <property type="entry name" value="AAA"/>
    <property type="match status" value="1"/>
</dbReference>
<evidence type="ECO:0000256" key="3">
    <source>
        <dbReference type="ARBA" id="ARBA00022741"/>
    </source>
</evidence>
<dbReference type="HOGENOM" id="CLU_000604_1_22_11"/>
<keyword evidence="6" id="KW-0472">Membrane</keyword>
<keyword evidence="4" id="KW-0067">ATP-binding</keyword>
<keyword evidence="5" id="KW-1278">Translocase</keyword>
<evidence type="ECO:0000256" key="6">
    <source>
        <dbReference type="ARBA" id="ARBA00023136"/>
    </source>
</evidence>
<keyword evidence="3" id="KW-0547">Nucleotide-binding</keyword>
<dbReference type="PANTHER" id="PTHR42788:SF17">
    <property type="entry name" value="ALIPHATIC SULFONATES IMPORT ATP-BINDING PROTEIN SSUB"/>
    <property type="match status" value="1"/>
</dbReference>
<dbReference type="AlphaFoldDB" id="D3F2G8"/>
<organism evidence="8 9">
    <name type="scientific">Conexibacter woesei (strain DSM 14684 / CCUG 47730 / CIP 108061 / JCM 11494 / NBRC 100937 / ID131577)</name>
    <dbReference type="NCBI Taxonomy" id="469383"/>
    <lineage>
        <taxon>Bacteria</taxon>
        <taxon>Bacillati</taxon>
        <taxon>Actinomycetota</taxon>
        <taxon>Thermoleophilia</taxon>
        <taxon>Solirubrobacterales</taxon>
        <taxon>Conexibacteraceae</taxon>
        <taxon>Conexibacter</taxon>
    </lineage>
</organism>
<protein>
    <submittedName>
        <fullName evidence="8">ABC transporter related protein</fullName>
    </submittedName>
</protein>
<dbReference type="Proteomes" id="UP000008229">
    <property type="component" value="Chromosome"/>
</dbReference>
<dbReference type="InterPro" id="IPR050166">
    <property type="entry name" value="ABC_transporter_ATP-bind"/>
</dbReference>
<feature type="domain" description="ABC transporter" evidence="7">
    <location>
        <begin position="15"/>
        <end position="228"/>
    </location>
</feature>
<dbReference type="Gene3D" id="3.40.50.300">
    <property type="entry name" value="P-loop containing nucleotide triphosphate hydrolases"/>
    <property type="match status" value="1"/>
</dbReference>
<gene>
    <name evidence="8" type="ordered locus">Cwoe_3817</name>
</gene>
<name>D3F2G8_CONWI</name>
<dbReference type="InterPro" id="IPR027417">
    <property type="entry name" value="P-loop_NTPase"/>
</dbReference>
<dbReference type="PANTHER" id="PTHR42788">
    <property type="entry name" value="TAURINE IMPORT ATP-BINDING PROTEIN-RELATED"/>
    <property type="match status" value="1"/>
</dbReference>
<evidence type="ECO:0000313" key="8">
    <source>
        <dbReference type="EMBL" id="ADB52234.1"/>
    </source>
</evidence>
<dbReference type="InterPro" id="IPR003439">
    <property type="entry name" value="ABC_transporter-like_ATP-bd"/>
</dbReference>
<evidence type="ECO:0000256" key="2">
    <source>
        <dbReference type="ARBA" id="ARBA00022475"/>
    </source>
</evidence>
<keyword evidence="9" id="KW-1185">Reference proteome</keyword>
<keyword evidence="1" id="KW-0813">Transport</keyword>
<dbReference type="PROSITE" id="PS50893">
    <property type="entry name" value="ABC_TRANSPORTER_2"/>
    <property type="match status" value="1"/>
</dbReference>
<dbReference type="eggNOG" id="COG1116">
    <property type="taxonomic scope" value="Bacteria"/>
</dbReference>
<evidence type="ECO:0000256" key="1">
    <source>
        <dbReference type="ARBA" id="ARBA00022448"/>
    </source>
</evidence>
<evidence type="ECO:0000313" key="9">
    <source>
        <dbReference type="Proteomes" id="UP000008229"/>
    </source>
</evidence>
<dbReference type="Pfam" id="PF00005">
    <property type="entry name" value="ABC_tran"/>
    <property type="match status" value="1"/>
</dbReference>
<accession>D3F2G8</accession>
<dbReference type="GO" id="GO:0016887">
    <property type="term" value="F:ATP hydrolysis activity"/>
    <property type="evidence" value="ECO:0007669"/>
    <property type="project" value="InterPro"/>
</dbReference>
<dbReference type="EMBL" id="CP001854">
    <property type="protein sequence ID" value="ADB52234.1"/>
    <property type="molecule type" value="Genomic_DNA"/>
</dbReference>
<evidence type="ECO:0000259" key="7">
    <source>
        <dbReference type="PROSITE" id="PS50893"/>
    </source>
</evidence>
<dbReference type="GO" id="GO:0005524">
    <property type="term" value="F:ATP binding"/>
    <property type="evidence" value="ECO:0007669"/>
    <property type="project" value="UniProtKB-KW"/>
</dbReference>
<dbReference type="STRING" id="469383.Cwoe_3817"/>
<keyword evidence="2" id="KW-1003">Cell membrane</keyword>
<reference evidence="8 9" key="1">
    <citation type="journal article" date="2010" name="Stand. Genomic Sci.">
        <title>Complete genome sequence of Conexibacter woesei type strain (ID131577).</title>
        <authorList>
            <person name="Pukall R."/>
            <person name="Lapidus A."/>
            <person name="Glavina Del Rio T."/>
            <person name="Copeland A."/>
            <person name="Tice H."/>
            <person name="Cheng J.-F."/>
            <person name="Lucas S."/>
            <person name="Chen F."/>
            <person name="Nolan M."/>
            <person name="Bruce D."/>
            <person name="Goodwin L."/>
            <person name="Pitluck S."/>
            <person name="Mavromatis K."/>
            <person name="Ivanova N."/>
            <person name="Ovchinnikova G."/>
            <person name="Pati A."/>
            <person name="Chen A."/>
            <person name="Palaniappan K."/>
            <person name="Land M."/>
            <person name="Hauser L."/>
            <person name="Chang Y.-J."/>
            <person name="Jeffries C.D."/>
            <person name="Chain P."/>
            <person name="Meincke L."/>
            <person name="Sims D."/>
            <person name="Brettin T."/>
            <person name="Detter J.C."/>
            <person name="Rohde M."/>
            <person name="Goeker M."/>
            <person name="Bristow J."/>
            <person name="Eisen J.A."/>
            <person name="Markowitz V."/>
            <person name="Kyrpides N.C."/>
            <person name="Klenk H.-P."/>
            <person name="Hugenholtz P."/>
        </authorList>
    </citation>
    <scope>NUCLEOTIDE SEQUENCE [LARGE SCALE GENOMIC DNA]</scope>
    <source>
        <strain evidence="9">DSM 14684 / CIP 108061 / JCM 11494 / NBRC 100937 / ID131577</strain>
    </source>
</reference>
<evidence type="ECO:0000256" key="4">
    <source>
        <dbReference type="ARBA" id="ARBA00022840"/>
    </source>
</evidence>
<dbReference type="SUPFAM" id="SSF52540">
    <property type="entry name" value="P-loop containing nucleoside triphosphate hydrolases"/>
    <property type="match status" value="1"/>
</dbReference>
<sequence length="249" mass="26722">MSITVDAPPATASAVRAHGIVKRFGARTVLDGLDFEIGASEFVALLGPSGCGKTTLLRLLAGLEHAQAGAIEVPGAHSIVFQEPRLLPWQKVWRNVLLGLPKGTRARALEALGEVGLHGHADAWPVTLSGGEAQRTALARALVREPRLLLLDEPFAALDALTRIRMHALVRTLWEAHRPAVLIVTHDVDEALTLADRITVMRDGAIGLDLTVPHESRTRGSAGFERLRAQLLAELGVDATHPTDDEETS</sequence>